<feature type="compositionally biased region" description="Polar residues" evidence="1">
    <location>
        <begin position="264"/>
        <end position="276"/>
    </location>
</feature>
<proteinExistence type="predicted"/>
<feature type="region of interest" description="Disordered" evidence="1">
    <location>
        <begin position="264"/>
        <end position="323"/>
    </location>
</feature>
<dbReference type="AlphaFoldDB" id="A0A9P6MER7"/>
<evidence type="ECO:0000313" key="3">
    <source>
        <dbReference type="Proteomes" id="UP000749646"/>
    </source>
</evidence>
<evidence type="ECO:0000313" key="2">
    <source>
        <dbReference type="EMBL" id="KAF9995404.1"/>
    </source>
</evidence>
<dbReference type="Proteomes" id="UP000749646">
    <property type="component" value="Unassembled WGS sequence"/>
</dbReference>
<feature type="non-terminal residue" evidence="2">
    <location>
        <position position="694"/>
    </location>
</feature>
<organism evidence="2 3">
    <name type="scientific">Modicella reniformis</name>
    <dbReference type="NCBI Taxonomy" id="1440133"/>
    <lineage>
        <taxon>Eukaryota</taxon>
        <taxon>Fungi</taxon>
        <taxon>Fungi incertae sedis</taxon>
        <taxon>Mucoromycota</taxon>
        <taxon>Mortierellomycotina</taxon>
        <taxon>Mortierellomycetes</taxon>
        <taxon>Mortierellales</taxon>
        <taxon>Mortierellaceae</taxon>
        <taxon>Modicella</taxon>
    </lineage>
</organism>
<keyword evidence="3" id="KW-1185">Reference proteome</keyword>
<protein>
    <submittedName>
        <fullName evidence="2">Uncharacterized protein</fullName>
    </submittedName>
</protein>
<sequence length="694" mass="77020">MDQPTLLSAASVCLDWYKCATDVLYRYPQFASTLHWALFVQTLCRSKGLEQPKARRRRSIEPSLVYTQQLCIQSIPSQIRAVRDQTLQSPYRLITNLGILVRGIDLSSKTVHTEPTKCTCSQPSDSSDGDRNCVLHPETQSLISDLTIHSNALHPAHPTHVGTSCMSEDGGGPSQGDSTEILEDLVTSSWHRNNWPSEDDTGNVVTAPIRQRFSSEGPGHHGGAHSSTLTPYHEANIIWSQRWWILWSMEKQYRQSTCQCHSSPLPSTQWLANTSRNHVDPSNRPRQRSNSVSNLDRRHSVVRSSGSTSMNQGDTPAQTSGRFTAARSKSLIARRNQLNRLVLDRTSPVQTNTVATVTRSSQPLTVTVSSLIQMARHCPNLESLSLGSSLIPDKLYLETGDYQSRLQPGLGDGLTLVPVTVADGAMELGKHCLKLQKLWLAGCDWVTAEEVRLFVTQCRQLQTLDVQNCSRLDSRLGQLFVVDDEEATETLEGDMDDTRDQDESPKDYEYMRWEDEERKRRIKNYTSEMMMEEGMKTTTTITTTTTTTTATTITTAEAEAVIETHSSTGSNSSSSSLSMPRISFVVSSGPTKRVRDGAMYDLVNAACSGGLEAMSTRRQQPPQPQPETAEQIITGLQDLSELEDLDDSQSSIPILDNPLQAELYDVVLENDVGIVMQDIADQPSESSDQQLQRG</sequence>
<comment type="caution">
    <text evidence="2">The sequence shown here is derived from an EMBL/GenBank/DDBJ whole genome shotgun (WGS) entry which is preliminary data.</text>
</comment>
<reference evidence="2" key="1">
    <citation type="journal article" date="2020" name="Fungal Divers.">
        <title>Resolving the Mortierellaceae phylogeny through synthesis of multi-gene phylogenetics and phylogenomics.</title>
        <authorList>
            <person name="Vandepol N."/>
            <person name="Liber J."/>
            <person name="Desiro A."/>
            <person name="Na H."/>
            <person name="Kennedy M."/>
            <person name="Barry K."/>
            <person name="Grigoriev I.V."/>
            <person name="Miller A.N."/>
            <person name="O'Donnell K."/>
            <person name="Stajich J.E."/>
            <person name="Bonito G."/>
        </authorList>
    </citation>
    <scope>NUCLEOTIDE SEQUENCE</scope>
    <source>
        <strain evidence="2">MES-2147</strain>
    </source>
</reference>
<gene>
    <name evidence="2" type="ORF">BGZ65_008948</name>
</gene>
<dbReference type="OrthoDB" id="2125396at2759"/>
<dbReference type="SUPFAM" id="SSF52047">
    <property type="entry name" value="RNI-like"/>
    <property type="match status" value="1"/>
</dbReference>
<accession>A0A9P6MER7</accession>
<evidence type="ECO:0000256" key="1">
    <source>
        <dbReference type="SAM" id="MobiDB-lite"/>
    </source>
</evidence>
<dbReference type="InterPro" id="IPR032675">
    <property type="entry name" value="LRR_dom_sf"/>
</dbReference>
<name>A0A9P6MER7_9FUNG</name>
<dbReference type="Gene3D" id="3.80.10.10">
    <property type="entry name" value="Ribonuclease Inhibitor"/>
    <property type="match status" value="1"/>
</dbReference>
<feature type="compositionally biased region" description="Polar residues" evidence="1">
    <location>
        <begin position="302"/>
        <end position="322"/>
    </location>
</feature>
<dbReference type="EMBL" id="JAAAHW010001360">
    <property type="protein sequence ID" value="KAF9995404.1"/>
    <property type="molecule type" value="Genomic_DNA"/>
</dbReference>